<feature type="non-terminal residue" evidence="1">
    <location>
        <position position="72"/>
    </location>
</feature>
<dbReference type="InterPro" id="IPR012337">
    <property type="entry name" value="RNaseH-like_sf"/>
</dbReference>
<evidence type="ECO:0000313" key="2">
    <source>
        <dbReference type="Proteomes" id="UP000265520"/>
    </source>
</evidence>
<dbReference type="EMBL" id="LXQA010209008">
    <property type="protein sequence ID" value="MCI33970.1"/>
    <property type="molecule type" value="Genomic_DNA"/>
</dbReference>
<keyword evidence="2" id="KW-1185">Reference proteome</keyword>
<dbReference type="PANTHER" id="PTHR35046:SF26">
    <property type="entry name" value="RNA-DIRECTED DNA POLYMERASE"/>
    <property type="match status" value="1"/>
</dbReference>
<dbReference type="Proteomes" id="UP000265520">
    <property type="component" value="Unassembled WGS sequence"/>
</dbReference>
<name>A0A392RDW5_9FABA</name>
<dbReference type="PANTHER" id="PTHR35046">
    <property type="entry name" value="ZINC KNUCKLE (CCHC-TYPE) FAMILY PROTEIN"/>
    <property type="match status" value="1"/>
</dbReference>
<protein>
    <submittedName>
        <fullName evidence="1">Transposon TF2-1 polyprotein</fullName>
    </submittedName>
</protein>
<organism evidence="1 2">
    <name type="scientific">Trifolium medium</name>
    <dbReference type="NCBI Taxonomy" id="97028"/>
    <lineage>
        <taxon>Eukaryota</taxon>
        <taxon>Viridiplantae</taxon>
        <taxon>Streptophyta</taxon>
        <taxon>Embryophyta</taxon>
        <taxon>Tracheophyta</taxon>
        <taxon>Spermatophyta</taxon>
        <taxon>Magnoliopsida</taxon>
        <taxon>eudicotyledons</taxon>
        <taxon>Gunneridae</taxon>
        <taxon>Pentapetalae</taxon>
        <taxon>rosids</taxon>
        <taxon>fabids</taxon>
        <taxon>Fabales</taxon>
        <taxon>Fabaceae</taxon>
        <taxon>Papilionoideae</taxon>
        <taxon>50 kb inversion clade</taxon>
        <taxon>NPAAA clade</taxon>
        <taxon>Hologalegina</taxon>
        <taxon>IRL clade</taxon>
        <taxon>Trifolieae</taxon>
        <taxon>Trifolium</taxon>
    </lineage>
</organism>
<dbReference type="SUPFAM" id="SSF53098">
    <property type="entry name" value="Ribonuclease H-like"/>
    <property type="match status" value="1"/>
</dbReference>
<dbReference type="Gene3D" id="3.30.420.10">
    <property type="entry name" value="Ribonuclease H-like superfamily/Ribonuclease H"/>
    <property type="match status" value="1"/>
</dbReference>
<sequence length="72" mass="7980">MDFIGGLPKVKGIDTVMVVVDRLTKYAHFIPVSHPYTAKEIAELFIKEVAGTKLKYSSAYHPQSDGQTEVVN</sequence>
<comment type="caution">
    <text evidence="1">The sequence shown here is derived from an EMBL/GenBank/DDBJ whole genome shotgun (WGS) entry which is preliminary data.</text>
</comment>
<proteinExistence type="predicted"/>
<reference evidence="1 2" key="1">
    <citation type="journal article" date="2018" name="Front. Plant Sci.">
        <title>Red Clover (Trifolium pratense) and Zigzag Clover (T. medium) - A Picture of Genomic Similarities and Differences.</title>
        <authorList>
            <person name="Dluhosova J."/>
            <person name="Istvanek J."/>
            <person name="Nedelnik J."/>
            <person name="Repkova J."/>
        </authorList>
    </citation>
    <scope>NUCLEOTIDE SEQUENCE [LARGE SCALE GENOMIC DNA]</scope>
    <source>
        <strain evidence="2">cv. 10/8</strain>
        <tissue evidence="1">Leaf</tissue>
    </source>
</reference>
<evidence type="ECO:0000313" key="1">
    <source>
        <dbReference type="EMBL" id="MCI33970.1"/>
    </source>
</evidence>
<dbReference type="AlphaFoldDB" id="A0A392RDW5"/>
<accession>A0A392RDW5</accession>
<dbReference type="InterPro" id="IPR036397">
    <property type="entry name" value="RNaseH_sf"/>
</dbReference>
<dbReference type="GO" id="GO:0003676">
    <property type="term" value="F:nucleic acid binding"/>
    <property type="evidence" value="ECO:0007669"/>
    <property type="project" value="InterPro"/>
</dbReference>